<evidence type="ECO:0000256" key="1">
    <source>
        <dbReference type="SAM" id="Phobius"/>
    </source>
</evidence>
<comment type="caution">
    <text evidence="2">The sequence shown here is derived from an EMBL/GenBank/DDBJ whole genome shotgun (WGS) entry which is preliminary data.</text>
</comment>
<sequence length="156" mass="18305">MSLVICVLTTWFVIIILSLIPKKLSELDMLFLYFVNTIFELSIFTVLHVNLKWIVVNHSVEKSIADLVLRLIMIPLVFIVTSNILLYSWKFLKWIIVIAMILSFILMQGLLERLGVITTHHWNVVYNFLMFSSYAIFSRIMAWVIVNVDRKEVKKV</sequence>
<name>A0ABT9XRP1_9BACI</name>
<keyword evidence="3" id="KW-1185">Reference proteome</keyword>
<dbReference type="RefSeq" id="WP_307405768.1">
    <property type="nucleotide sequence ID" value="NZ_JAUSTW010000002.1"/>
</dbReference>
<keyword evidence="1" id="KW-0472">Membrane</keyword>
<protein>
    <submittedName>
        <fullName evidence="2">Uncharacterized protein</fullName>
    </submittedName>
</protein>
<dbReference type="Proteomes" id="UP001224122">
    <property type="component" value="Unassembled WGS sequence"/>
</dbReference>
<accession>A0ABT9XRP1</accession>
<reference evidence="2 3" key="1">
    <citation type="submission" date="2023-07" db="EMBL/GenBank/DDBJ databases">
        <title>Genomic Encyclopedia of Type Strains, Phase IV (KMG-IV): sequencing the most valuable type-strain genomes for metagenomic binning, comparative biology and taxonomic classification.</title>
        <authorList>
            <person name="Goeker M."/>
        </authorList>
    </citation>
    <scope>NUCLEOTIDE SEQUENCE [LARGE SCALE GENOMIC DNA]</scope>
    <source>
        <strain evidence="2 3">DSM 27594</strain>
    </source>
</reference>
<organism evidence="2 3">
    <name type="scientific">Neobacillus ginsengisoli</name>
    <dbReference type="NCBI Taxonomy" id="904295"/>
    <lineage>
        <taxon>Bacteria</taxon>
        <taxon>Bacillati</taxon>
        <taxon>Bacillota</taxon>
        <taxon>Bacilli</taxon>
        <taxon>Bacillales</taxon>
        <taxon>Bacillaceae</taxon>
        <taxon>Neobacillus</taxon>
    </lineage>
</organism>
<proteinExistence type="predicted"/>
<dbReference type="EMBL" id="JAUSTW010000002">
    <property type="protein sequence ID" value="MDQ0198232.1"/>
    <property type="molecule type" value="Genomic_DNA"/>
</dbReference>
<keyword evidence="1" id="KW-0812">Transmembrane</keyword>
<evidence type="ECO:0000313" key="3">
    <source>
        <dbReference type="Proteomes" id="UP001224122"/>
    </source>
</evidence>
<feature type="transmembrane region" description="Helical" evidence="1">
    <location>
        <begin position="34"/>
        <end position="55"/>
    </location>
</feature>
<feature type="transmembrane region" description="Helical" evidence="1">
    <location>
        <begin position="67"/>
        <end position="85"/>
    </location>
</feature>
<keyword evidence="1" id="KW-1133">Transmembrane helix</keyword>
<gene>
    <name evidence="2" type="ORF">J2S10_001373</name>
</gene>
<evidence type="ECO:0000313" key="2">
    <source>
        <dbReference type="EMBL" id="MDQ0198232.1"/>
    </source>
</evidence>
<feature type="transmembrane region" description="Helical" evidence="1">
    <location>
        <begin position="91"/>
        <end position="111"/>
    </location>
</feature>
<feature type="transmembrane region" description="Helical" evidence="1">
    <location>
        <begin position="123"/>
        <end position="146"/>
    </location>
</feature>